<dbReference type="EMBL" id="JANPWB010000008">
    <property type="protein sequence ID" value="KAJ1166319.1"/>
    <property type="molecule type" value="Genomic_DNA"/>
</dbReference>
<feature type="compositionally biased region" description="Basic and acidic residues" evidence="1">
    <location>
        <begin position="118"/>
        <end position="127"/>
    </location>
</feature>
<feature type="region of interest" description="Disordered" evidence="1">
    <location>
        <begin position="239"/>
        <end position="293"/>
    </location>
</feature>
<evidence type="ECO:0000256" key="1">
    <source>
        <dbReference type="SAM" id="MobiDB-lite"/>
    </source>
</evidence>
<comment type="caution">
    <text evidence="2">The sequence shown here is derived from an EMBL/GenBank/DDBJ whole genome shotgun (WGS) entry which is preliminary data.</text>
</comment>
<accession>A0AAV7SQE7</accession>
<feature type="compositionally biased region" description="Basic residues" evidence="1">
    <location>
        <begin position="108"/>
        <end position="117"/>
    </location>
</feature>
<dbReference type="AlphaFoldDB" id="A0AAV7SQE7"/>
<evidence type="ECO:0000313" key="3">
    <source>
        <dbReference type="Proteomes" id="UP001066276"/>
    </source>
</evidence>
<gene>
    <name evidence="2" type="ORF">NDU88_006724</name>
</gene>
<feature type="compositionally biased region" description="Polar residues" evidence="1">
    <location>
        <begin position="266"/>
        <end position="275"/>
    </location>
</feature>
<protein>
    <submittedName>
        <fullName evidence="2">Uncharacterized protein</fullName>
    </submittedName>
</protein>
<feature type="compositionally biased region" description="Polar residues" evidence="1">
    <location>
        <begin position="160"/>
        <end position="174"/>
    </location>
</feature>
<feature type="compositionally biased region" description="Polar residues" evidence="1">
    <location>
        <begin position="136"/>
        <end position="148"/>
    </location>
</feature>
<sequence>MFVGGQEFDFKHTTTYLLSFSFPSDDGKVCKENTLLDWMKSIMCKAAAHPERLVKASDLPHRFKVKPGKVTKKYDSSTRQQRCKCGLTGHRLPNDAAATMDVRYASDKKKKKQRQNHKREDFYDHHPYRLTHRRNTLTSSSSDAQTDMGTAHPPHKQAAKQFSYQPSGQEPQAQNARLPISYGTKSLMHHSCSINSDSDFTKYQSSTAKHVSLLPQMLFAMDSSDPRTGRVLYDARKHKKQSIDPLANKHRPSWNGDVASEPSHPQILQHTSQGAAPNKNRVQHSQNPLPRIHNWHYVTHHSKGY</sequence>
<organism evidence="2 3">
    <name type="scientific">Pleurodeles waltl</name>
    <name type="common">Iberian ribbed newt</name>
    <dbReference type="NCBI Taxonomy" id="8319"/>
    <lineage>
        <taxon>Eukaryota</taxon>
        <taxon>Metazoa</taxon>
        <taxon>Chordata</taxon>
        <taxon>Craniata</taxon>
        <taxon>Vertebrata</taxon>
        <taxon>Euteleostomi</taxon>
        <taxon>Amphibia</taxon>
        <taxon>Batrachia</taxon>
        <taxon>Caudata</taxon>
        <taxon>Salamandroidea</taxon>
        <taxon>Salamandridae</taxon>
        <taxon>Pleurodelinae</taxon>
        <taxon>Pleurodeles</taxon>
    </lineage>
</organism>
<proteinExistence type="predicted"/>
<dbReference type="Proteomes" id="UP001066276">
    <property type="component" value="Chromosome 4_2"/>
</dbReference>
<evidence type="ECO:0000313" key="2">
    <source>
        <dbReference type="EMBL" id="KAJ1166319.1"/>
    </source>
</evidence>
<keyword evidence="3" id="KW-1185">Reference proteome</keyword>
<name>A0AAV7SQE7_PLEWA</name>
<reference evidence="2" key="1">
    <citation type="journal article" date="2022" name="bioRxiv">
        <title>Sequencing and chromosome-scale assembly of the giantPleurodeles waltlgenome.</title>
        <authorList>
            <person name="Brown T."/>
            <person name="Elewa A."/>
            <person name="Iarovenko S."/>
            <person name="Subramanian E."/>
            <person name="Araus A.J."/>
            <person name="Petzold A."/>
            <person name="Susuki M."/>
            <person name="Suzuki K.-i.T."/>
            <person name="Hayashi T."/>
            <person name="Toyoda A."/>
            <person name="Oliveira C."/>
            <person name="Osipova E."/>
            <person name="Leigh N.D."/>
            <person name="Simon A."/>
            <person name="Yun M.H."/>
        </authorList>
    </citation>
    <scope>NUCLEOTIDE SEQUENCE</scope>
    <source>
        <strain evidence="2">20211129_DDA</strain>
        <tissue evidence="2">Liver</tissue>
    </source>
</reference>
<feature type="region of interest" description="Disordered" evidence="1">
    <location>
        <begin position="105"/>
        <end position="174"/>
    </location>
</feature>